<reference evidence="1 2" key="1">
    <citation type="submission" date="2016-10" db="EMBL/GenBank/DDBJ databases">
        <authorList>
            <person name="de Groot N.N."/>
        </authorList>
    </citation>
    <scope>NUCLEOTIDE SEQUENCE [LARGE SCALE GENOMIC DNA]</scope>
    <source>
        <strain>GEY</strain>
        <strain evidence="2">DSM 9560</strain>
    </source>
</reference>
<dbReference type="EMBL" id="FONY01000002">
    <property type="protein sequence ID" value="SFE51123.1"/>
    <property type="molecule type" value="Genomic_DNA"/>
</dbReference>
<sequence length="175" mass="19254">MSIKKFRIIALIIGAILLISSFLKAQDVNYKLHAGLLYHFTKHIEWPSAKRNGDFVIGVLGNATLYAAVEEMAKNRTVGNQKISVVNVKSAEDADKCHIIYVQRFQNGQFNAIYPKAKSAHVLLITEGEEGGKRGAGINFITIEEKLKFELNKAAIEDSGLKVSSELVKLSIPVG</sequence>
<accession>A0A1I2B740</accession>
<dbReference type="RefSeq" id="WP_091538961.1">
    <property type="nucleotide sequence ID" value="NZ_FONY01000002.1"/>
</dbReference>
<dbReference type="AlphaFoldDB" id="A0A1I2B740"/>
<organism evidence="1 2">
    <name type="scientific">Thermoflexibacter ruber</name>
    <dbReference type="NCBI Taxonomy" id="1003"/>
    <lineage>
        <taxon>Bacteria</taxon>
        <taxon>Pseudomonadati</taxon>
        <taxon>Bacteroidota</taxon>
        <taxon>Cytophagia</taxon>
        <taxon>Cytophagales</taxon>
        <taxon>Thermoflexibacteraceae</taxon>
        <taxon>Thermoflexibacter</taxon>
    </lineage>
</organism>
<protein>
    <recommendedName>
        <fullName evidence="3">YfiR family protein</fullName>
    </recommendedName>
</protein>
<dbReference type="InterPro" id="IPR025293">
    <property type="entry name" value="YfiR/HmsC-like"/>
</dbReference>
<keyword evidence="2" id="KW-1185">Reference proteome</keyword>
<proteinExistence type="predicted"/>
<dbReference type="Proteomes" id="UP000199513">
    <property type="component" value="Unassembled WGS sequence"/>
</dbReference>
<gene>
    <name evidence="1" type="ORF">SAMN04488541_1002134</name>
</gene>
<dbReference type="STRING" id="1003.SAMN04488541_1002134"/>
<evidence type="ECO:0000313" key="2">
    <source>
        <dbReference type="Proteomes" id="UP000199513"/>
    </source>
</evidence>
<evidence type="ECO:0000313" key="1">
    <source>
        <dbReference type="EMBL" id="SFE51123.1"/>
    </source>
</evidence>
<dbReference type="Pfam" id="PF13689">
    <property type="entry name" value="DUF4154"/>
    <property type="match status" value="1"/>
</dbReference>
<dbReference type="OrthoDB" id="1342147at2"/>
<evidence type="ECO:0008006" key="3">
    <source>
        <dbReference type="Google" id="ProtNLM"/>
    </source>
</evidence>
<name>A0A1I2B740_9BACT</name>